<dbReference type="Proteomes" id="UP000821866">
    <property type="component" value="Unassembled WGS sequence"/>
</dbReference>
<reference evidence="1" key="1">
    <citation type="journal article" date="2020" name="Cell">
        <title>Large-Scale Comparative Analyses of Tick Genomes Elucidate Their Genetic Diversity and Vector Capacities.</title>
        <authorList>
            <consortium name="Tick Genome and Microbiome Consortium (TIGMIC)"/>
            <person name="Jia N."/>
            <person name="Wang J."/>
            <person name="Shi W."/>
            <person name="Du L."/>
            <person name="Sun Y."/>
            <person name="Zhan W."/>
            <person name="Jiang J.F."/>
            <person name="Wang Q."/>
            <person name="Zhang B."/>
            <person name="Ji P."/>
            <person name="Bell-Sakyi L."/>
            <person name="Cui X.M."/>
            <person name="Yuan T.T."/>
            <person name="Jiang B.G."/>
            <person name="Yang W.F."/>
            <person name="Lam T.T."/>
            <person name="Chang Q.C."/>
            <person name="Ding S.J."/>
            <person name="Wang X.J."/>
            <person name="Zhu J.G."/>
            <person name="Ruan X.D."/>
            <person name="Zhao L."/>
            <person name="Wei J.T."/>
            <person name="Ye R.Z."/>
            <person name="Que T.C."/>
            <person name="Du C.H."/>
            <person name="Zhou Y.H."/>
            <person name="Cheng J.X."/>
            <person name="Dai P.F."/>
            <person name="Guo W.B."/>
            <person name="Han X.H."/>
            <person name="Huang E.J."/>
            <person name="Li L.F."/>
            <person name="Wei W."/>
            <person name="Gao Y.C."/>
            <person name="Liu J.Z."/>
            <person name="Shao H.Z."/>
            <person name="Wang X."/>
            <person name="Wang C.C."/>
            <person name="Yang T.C."/>
            <person name="Huo Q.B."/>
            <person name="Li W."/>
            <person name="Chen H.Y."/>
            <person name="Chen S.E."/>
            <person name="Zhou L.G."/>
            <person name="Ni X.B."/>
            <person name="Tian J.H."/>
            <person name="Sheng Y."/>
            <person name="Liu T."/>
            <person name="Pan Y.S."/>
            <person name="Xia L.Y."/>
            <person name="Li J."/>
            <person name="Zhao F."/>
            <person name="Cao W.C."/>
        </authorList>
    </citation>
    <scope>NUCLEOTIDE SEQUENCE</scope>
    <source>
        <strain evidence="1">Rmic-2018</strain>
    </source>
</reference>
<name>A0A9J6DTB3_RHIMP</name>
<dbReference type="AlphaFoldDB" id="A0A9J6DTB3"/>
<dbReference type="EMBL" id="JABSTU010000007">
    <property type="protein sequence ID" value="KAH8025429.1"/>
    <property type="molecule type" value="Genomic_DNA"/>
</dbReference>
<evidence type="ECO:0000313" key="2">
    <source>
        <dbReference type="Proteomes" id="UP000821866"/>
    </source>
</evidence>
<organism evidence="1 2">
    <name type="scientific">Rhipicephalus microplus</name>
    <name type="common">Cattle tick</name>
    <name type="synonym">Boophilus microplus</name>
    <dbReference type="NCBI Taxonomy" id="6941"/>
    <lineage>
        <taxon>Eukaryota</taxon>
        <taxon>Metazoa</taxon>
        <taxon>Ecdysozoa</taxon>
        <taxon>Arthropoda</taxon>
        <taxon>Chelicerata</taxon>
        <taxon>Arachnida</taxon>
        <taxon>Acari</taxon>
        <taxon>Parasitiformes</taxon>
        <taxon>Ixodida</taxon>
        <taxon>Ixodoidea</taxon>
        <taxon>Ixodidae</taxon>
        <taxon>Rhipicephalinae</taxon>
        <taxon>Rhipicephalus</taxon>
        <taxon>Boophilus</taxon>
    </lineage>
</organism>
<sequence length="346" mass="38203">MVRSASTPLQSTPSVCNLVEGGEEDEMESMAGAERQVVKSKSVKKRQAAERALCQPNASGRLQDSSKVGVQRSCQPAALKKRVIAALHIRELPSTHRKIVRPPDGLDLRKTSCYGISTVFLAAGITAIQACTDWVCPNVVRNIIVVCTKNEDKARKILALKSIRLNEKEQREVVMYAATEGNYVKGGICNIERDIGEAELARLIVHQRNATVRKVKGINDTGSIVVLFDGEDVPSYIKGGQAIVQYYRYKKQIEVCSKCTRVGHRADVCPTLLINAYHNCGAKDPKQGPLYQKQSPQTDTFCYSTEAKGKRNGTCFRHRPVGFPHSSGRAAWAVFKWLAAALHHRT</sequence>
<protein>
    <recommendedName>
        <fullName evidence="3">CCHC-type domain-containing protein</fullName>
    </recommendedName>
</protein>
<reference evidence="1" key="2">
    <citation type="submission" date="2021-09" db="EMBL/GenBank/DDBJ databases">
        <authorList>
            <person name="Jia N."/>
            <person name="Wang J."/>
            <person name="Shi W."/>
            <person name="Du L."/>
            <person name="Sun Y."/>
            <person name="Zhan W."/>
            <person name="Jiang J."/>
            <person name="Wang Q."/>
            <person name="Zhang B."/>
            <person name="Ji P."/>
            <person name="Sakyi L.B."/>
            <person name="Cui X."/>
            <person name="Yuan T."/>
            <person name="Jiang B."/>
            <person name="Yang W."/>
            <person name="Lam T.T.-Y."/>
            <person name="Chang Q."/>
            <person name="Ding S."/>
            <person name="Wang X."/>
            <person name="Zhu J."/>
            <person name="Ruan X."/>
            <person name="Zhao L."/>
            <person name="Wei J."/>
            <person name="Que T."/>
            <person name="Du C."/>
            <person name="Cheng J."/>
            <person name="Dai P."/>
            <person name="Han X."/>
            <person name="Huang E."/>
            <person name="Gao Y."/>
            <person name="Liu J."/>
            <person name="Shao H."/>
            <person name="Ye R."/>
            <person name="Li L."/>
            <person name="Wei W."/>
            <person name="Wang X."/>
            <person name="Wang C."/>
            <person name="Huo Q."/>
            <person name="Li W."/>
            <person name="Guo W."/>
            <person name="Chen H."/>
            <person name="Chen S."/>
            <person name="Zhou L."/>
            <person name="Zhou L."/>
            <person name="Ni X."/>
            <person name="Tian J."/>
            <person name="Zhou Y."/>
            <person name="Sheng Y."/>
            <person name="Liu T."/>
            <person name="Pan Y."/>
            <person name="Xia L."/>
            <person name="Li J."/>
            <person name="Zhao F."/>
            <person name="Cao W."/>
        </authorList>
    </citation>
    <scope>NUCLEOTIDE SEQUENCE</scope>
    <source>
        <strain evidence="1">Rmic-2018</strain>
        <tissue evidence="1">Larvae</tissue>
    </source>
</reference>
<evidence type="ECO:0008006" key="3">
    <source>
        <dbReference type="Google" id="ProtNLM"/>
    </source>
</evidence>
<keyword evidence="2" id="KW-1185">Reference proteome</keyword>
<gene>
    <name evidence="1" type="ORF">HPB51_007744</name>
</gene>
<proteinExistence type="predicted"/>
<accession>A0A9J6DTB3</accession>
<comment type="caution">
    <text evidence="1">The sequence shown here is derived from an EMBL/GenBank/DDBJ whole genome shotgun (WGS) entry which is preliminary data.</text>
</comment>
<evidence type="ECO:0000313" key="1">
    <source>
        <dbReference type="EMBL" id="KAH8025429.1"/>
    </source>
</evidence>